<dbReference type="PANTHER" id="PTHR21377">
    <property type="entry name" value="PROTEIN FAM210B, MITOCHONDRIAL"/>
    <property type="match status" value="1"/>
</dbReference>
<dbReference type="InterPro" id="IPR045866">
    <property type="entry name" value="FAM210A/B-like"/>
</dbReference>
<proteinExistence type="predicted"/>
<dbReference type="OrthoDB" id="426386at2759"/>
<reference evidence="4" key="1">
    <citation type="submission" date="2009-11" db="EMBL/GenBank/DDBJ databases">
        <authorList>
            <consortium name="The Broad Institute Genome Sequencing Platform"/>
            <person name="Ward D."/>
            <person name="Feldgarden M."/>
            <person name="Earl A."/>
            <person name="Young S.K."/>
            <person name="Zeng Q."/>
            <person name="Koehrsen M."/>
            <person name="Alvarado L."/>
            <person name="Berlin A."/>
            <person name="Bochicchio J."/>
            <person name="Borenstein D."/>
            <person name="Chapman S.B."/>
            <person name="Chen Z."/>
            <person name="Engels R."/>
            <person name="Freedman E."/>
            <person name="Gellesch M."/>
            <person name="Goldberg J."/>
            <person name="Griggs A."/>
            <person name="Gujja S."/>
            <person name="Heilman E."/>
            <person name="Heiman D."/>
            <person name="Hepburn T."/>
            <person name="Howarth C."/>
            <person name="Jen D."/>
            <person name="Larson L."/>
            <person name="Lewis B."/>
            <person name="Mehta T."/>
            <person name="Park D."/>
            <person name="Pearson M."/>
            <person name="Roberts A."/>
            <person name="Saif S."/>
            <person name="Shea T."/>
            <person name="Shenoy N."/>
            <person name="Sisk P."/>
            <person name="Stolte C."/>
            <person name="Sykes S."/>
            <person name="Thomson T."/>
            <person name="Walk T."/>
            <person name="White J."/>
            <person name="Yandava C."/>
            <person name="Izard J."/>
            <person name="Baranova O.V."/>
            <person name="Blanton J.M."/>
            <person name="Tanner A.C."/>
            <person name="Dewhirst F.E."/>
            <person name="Haas B."/>
            <person name="Nusbaum C."/>
            <person name="Birren B."/>
        </authorList>
    </citation>
    <scope>NUCLEOTIDE SEQUENCE [LARGE SCALE GENOMIC DNA]</scope>
    <source>
        <strain evidence="4">1-1 BBBD Race 1</strain>
    </source>
</reference>
<dbReference type="OMA" id="ERISWKW"/>
<feature type="transmembrane region" description="Helical" evidence="2">
    <location>
        <begin position="113"/>
        <end position="140"/>
    </location>
</feature>
<feature type="compositionally biased region" description="Polar residues" evidence="1">
    <location>
        <begin position="67"/>
        <end position="76"/>
    </location>
</feature>
<dbReference type="AlphaFoldDB" id="A0A0C4EXL8"/>
<evidence type="ECO:0000313" key="5">
    <source>
        <dbReference type="EnsemblFungi" id="PTTG_05567-t43_1-p1"/>
    </source>
</evidence>
<feature type="domain" description="DUF1279" evidence="3">
    <location>
        <begin position="106"/>
        <end position="211"/>
    </location>
</feature>
<keyword evidence="2" id="KW-0812">Transmembrane</keyword>
<reference evidence="5" key="4">
    <citation type="submission" date="2025-05" db="UniProtKB">
        <authorList>
            <consortium name="EnsemblFungi"/>
        </authorList>
    </citation>
    <scope>IDENTIFICATION</scope>
    <source>
        <strain evidence="5">isolate 1-1 / race 1 (BBBD)</strain>
    </source>
</reference>
<evidence type="ECO:0000313" key="6">
    <source>
        <dbReference type="Proteomes" id="UP000005240"/>
    </source>
</evidence>
<feature type="compositionally biased region" description="Polar residues" evidence="1">
    <location>
        <begin position="45"/>
        <end position="55"/>
    </location>
</feature>
<name>A0A0C4EXL8_PUCT1</name>
<feature type="transmembrane region" description="Helical" evidence="2">
    <location>
        <begin position="188"/>
        <end position="210"/>
    </location>
</feature>
<accession>A0A0C4EXL8</accession>
<dbReference type="PANTHER" id="PTHR21377:SF0">
    <property type="entry name" value="PROTEIN FAM210B, MITOCHONDRIAL"/>
    <property type="match status" value="1"/>
</dbReference>
<dbReference type="VEuPathDB" id="FungiDB:PTTG_05567"/>
<dbReference type="EnsemblFungi" id="PTTG_05567-t43_1">
    <property type="protein sequence ID" value="PTTG_05567-t43_1-p1"/>
    <property type="gene ID" value="PTTG_05567"/>
</dbReference>
<keyword evidence="2" id="KW-0472">Membrane</keyword>
<dbReference type="GO" id="GO:0005739">
    <property type="term" value="C:mitochondrion"/>
    <property type="evidence" value="ECO:0007669"/>
    <property type="project" value="TreeGrafter"/>
</dbReference>
<keyword evidence="2" id="KW-1133">Transmembrane helix</keyword>
<reference evidence="4" key="2">
    <citation type="submission" date="2016-05" db="EMBL/GenBank/DDBJ databases">
        <title>Comparative analysis highlights variable genome content of wheat rusts and divergence of the mating loci.</title>
        <authorList>
            <person name="Cuomo C.A."/>
            <person name="Bakkeren G."/>
            <person name="Szabo L."/>
            <person name="Khalil H."/>
            <person name="Joly D."/>
            <person name="Goldberg J."/>
            <person name="Young S."/>
            <person name="Zeng Q."/>
            <person name="Fellers J."/>
        </authorList>
    </citation>
    <scope>NUCLEOTIDE SEQUENCE [LARGE SCALE GENOMIC DNA]</scope>
    <source>
        <strain evidence="4">1-1 BBBD Race 1</strain>
    </source>
</reference>
<evidence type="ECO:0000313" key="4">
    <source>
        <dbReference type="EMBL" id="OAV86763.1"/>
    </source>
</evidence>
<dbReference type="Proteomes" id="UP000005240">
    <property type="component" value="Unassembled WGS sequence"/>
</dbReference>
<evidence type="ECO:0000256" key="1">
    <source>
        <dbReference type="SAM" id="MobiDB-lite"/>
    </source>
</evidence>
<sequence>MVPAALFQKDSLNQKNYEYHQILREMPESSRLRSSKICNPVIPRYSSSDPSNPTHLSLDHHPKTRYSPRTFSSKSAGQDHHSYQHGEKLSTIRNEENAPPVGLFGKLRQLTKLYGSAALVIYGLIGGIDFGLAFLTIYLVGAEHVKKVEDWLLERISWKWAHSIASRSATSASAGSGIDNNMLWTTTLVAYTIHKTILLPFRILLTAWITPPIVRHLRKRGWKVGRNLE</sequence>
<evidence type="ECO:0000259" key="3">
    <source>
        <dbReference type="Pfam" id="PF06916"/>
    </source>
</evidence>
<feature type="region of interest" description="Disordered" evidence="1">
    <location>
        <begin position="43"/>
        <end position="92"/>
    </location>
</feature>
<keyword evidence="6" id="KW-1185">Reference proteome</keyword>
<evidence type="ECO:0000256" key="2">
    <source>
        <dbReference type="SAM" id="Phobius"/>
    </source>
</evidence>
<dbReference type="STRING" id="630390.A0A0C4EXL8"/>
<protein>
    <submittedName>
        <fullName evidence="5">DUF1279 domain-containing protein</fullName>
    </submittedName>
</protein>
<organism evidence="4">
    <name type="scientific">Puccinia triticina (isolate 1-1 / race 1 (BBBD))</name>
    <name type="common">Brown leaf rust fungus</name>
    <dbReference type="NCBI Taxonomy" id="630390"/>
    <lineage>
        <taxon>Eukaryota</taxon>
        <taxon>Fungi</taxon>
        <taxon>Dikarya</taxon>
        <taxon>Basidiomycota</taxon>
        <taxon>Pucciniomycotina</taxon>
        <taxon>Pucciniomycetes</taxon>
        <taxon>Pucciniales</taxon>
        <taxon>Pucciniaceae</taxon>
        <taxon>Puccinia</taxon>
    </lineage>
</organism>
<dbReference type="EMBL" id="ADAS02000826">
    <property type="protein sequence ID" value="OAV86763.1"/>
    <property type="molecule type" value="Genomic_DNA"/>
</dbReference>
<dbReference type="InterPro" id="IPR009688">
    <property type="entry name" value="FAM210A/B-like_dom"/>
</dbReference>
<dbReference type="Pfam" id="PF06916">
    <property type="entry name" value="FAM210A-B_dom"/>
    <property type="match status" value="1"/>
</dbReference>
<feature type="compositionally biased region" description="Basic and acidic residues" evidence="1">
    <location>
        <begin position="77"/>
        <end position="92"/>
    </location>
</feature>
<reference evidence="5 6" key="3">
    <citation type="journal article" date="2017" name="G3 (Bethesda)">
        <title>Comparative analysis highlights variable genome content of wheat rusts and divergence of the mating loci.</title>
        <authorList>
            <person name="Cuomo C.A."/>
            <person name="Bakkeren G."/>
            <person name="Khalil H.B."/>
            <person name="Panwar V."/>
            <person name="Joly D."/>
            <person name="Linning R."/>
            <person name="Sakthikumar S."/>
            <person name="Song X."/>
            <person name="Adiconis X."/>
            <person name="Fan L."/>
            <person name="Goldberg J.M."/>
            <person name="Levin J.Z."/>
            <person name="Young S."/>
            <person name="Zeng Q."/>
            <person name="Anikster Y."/>
            <person name="Bruce M."/>
            <person name="Wang M."/>
            <person name="Yin C."/>
            <person name="McCallum B."/>
            <person name="Szabo L.J."/>
            <person name="Hulbert S."/>
            <person name="Chen X."/>
            <person name="Fellers J.P."/>
        </authorList>
    </citation>
    <scope>NUCLEOTIDE SEQUENCE</scope>
    <source>
        <strain evidence="5">isolate 1-1 / race 1 (BBBD)</strain>
        <strain evidence="6">Isolate 1-1 / race 1 (BBBD)</strain>
    </source>
</reference>
<gene>
    <name evidence="4" type="ORF">PTTG_05567</name>
</gene>